<feature type="region of interest" description="Disordered" evidence="5">
    <location>
        <begin position="497"/>
        <end position="518"/>
    </location>
</feature>
<evidence type="ECO:0000256" key="2">
    <source>
        <dbReference type="ARBA" id="ARBA00022692"/>
    </source>
</evidence>
<feature type="transmembrane region" description="Helical" evidence="6">
    <location>
        <begin position="253"/>
        <end position="280"/>
    </location>
</feature>
<dbReference type="Proteomes" id="UP000663840">
    <property type="component" value="Unassembled WGS sequence"/>
</dbReference>
<comment type="subcellular location">
    <subcellularLocation>
        <location evidence="1">Membrane</location>
        <topology evidence="1">Multi-pass membrane protein</topology>
    </subcellularLocation>
</comment>
<evidence type="ECO:0000256" key="1">
    <source>
        <dbReference type="ARBA" id="ARBA00004141"/>
    </source>
</evidence>
<evidence type="ECO:0000256" key="5">
    <source>
        <dbReference type="SAM" id="MobiDB-lite"/>
    </source>
</evidence>
<evidence type="ECO:0000256" key="4">
    <source>
        <dbReference type="ARBA" id="ARBA00023136"/>
    </source>
</evidence>
<name>A0A8H3GCT9_9AGAM</name>
<organism evidence="7 8">
    <name type="scientific">Rhizoctonia solani</name>
    <dbReference type="NCBI Taxonomy" id="456999"/>
    <lineage>
        <taxon>Eukaryota</taxon>
        <taxon>Fungi</taxon>
        <taxon>Dikarya</taxon>
        <taxon>Basidiomycota</taxon>
        <taxon>Agaricomycotina</taxon>
        <taxon>Agaricomycetes</taxon>
        <taxon>Cantharellales</taxon>
        <taxon>Ceratobasidiaceae</taxon>
        <taxon>Rhizoctonia</taxon>
    </lineage>
</organism>
<sequence>MSSPSLGGVSSALDISHGRVRRRVSGPYSIPSPHGETVTHSNVPGEACANPFDDVFQHNPFDGVAQPGFLPALGRELDDRPFPPVPTKYPDARLPTSKIGSDRLYAQPNDLLSKIAHPLRTIRGCSKPGEVNDSGLAVEPEVEYHNSKGAYPSTPFSESCSPTTIRLVPQQEDALLGIPNQGHDVPSMQPDSPALLAATHAATDRFTRRFPISISHRKANTVVSEEDKLLPLLGYGETGAVVEWPNVWTPEKWALLLSICSVFVYGLTALILVLMTWFGIWPKSVIMRIVDYDILVIITSASLIVFGTSLFGICGTLLNSRPLLAIYCVLLWPSFAAMLVVGYTSYRRSAFALPSKMDQAWSQKFGEEDRMILQYSLNCCGYWSPEHSATSSPLCFPRSPLPGCKARLVRFERASLGRYYAWTFSLVPLHILNIITALLCSNHVNRLFGKGLTPWRYRLRIEDVRTNALRVLETYRDTLMPPEPGRVYALRSRKLEDGTSRSPKISLPEEVGQSGYKLSNAESEGSLFGFRKRSSGDV</sequence>
<comment type="caution">
    <text evidence="7">The sequence shown here is derived from an EMBL/GenBank/DDBJ whole genome shotgun (WGS) entry which is preliminary data.</text>
</comment>
<feature type="transmembrane region" description="Helical" evidence="6">
    <location>
        <begin position="292"/>
        <end position="318"/>
    </location>
</feature>
<dbReference type="AlphaFoldDB" id="A0A8H3GCT9"/>
<keyword evidence="4 6" id="KW-0472">Membrane</keyword>
<dbReference type="InterPro" id="IPR018499">
    <property type="entry name" value="Tetraspanin/Peripherin"/>
</dbReference>
<evidence type="ECO:0000256" key="6">
    <source>
        <dbReference type="SAM" id="Phobius"/>
    </source>
</evidence>
<evidence type="ECO:0000313" key="8">
    <source>
        <dbReference type="Proteomes" id="UP000663840"/>
    </source>
</evidence>
<dbReference type="GO" id="GO:0016020">
    <property type="term" value="C:membrane"/>
    <property type="evidence" value="ECO:0007669"/>
    <property type="project" value="UniProtKB-SubCell"/>
</dbReference>
<keyword evidence="3 6" id="KW-1133">Transmembrane helix</keyword>
<evidence type="ECO:0000256" key="3">
    <source>
        <dbReference type="ARBA" id="ARBA00022989"/>
    </source>
</evidence>
<keyword evidence="2 6" id="KW-0812">Transmembrane</keyword>
<evidence type="ECO:0008006" key="9">
    <source>
        <dbReference type="Google" id="ProtNLM"/>
    </source>
</evidence>
<proteinExistence type="predicted"/>
<protein>
    <recommendedName>
        <fullName evidence="9">Tetraspanin Tsp2 family</fullName>
    </recommendedName>
</protein>
<feature type="transmembrane region" description="Helical" evidence="6">
    <location>
        <begin position="324"/>
        <end position="346"/>
    </location>
</feature>
<feature type="region of interest" description="Disordered" evidence="5">
    <location>
        <begin position="1"/>
        <end position="45"/>
    </location>
</feature>
<gene>
    <name evidence="7" type="ORF">RDB_LOCUS82075</name>
</gene>
<feature type="transmembrane region" description="Helical" evidence="6">
    <location>
        <begin position="419"/>
        <end position="439"/>
    </location>
</feature>
<accession>A0A8H3GCT9</accession>
<dbReference type="Pfam" id="PF00335">
    <property type="entry name" value="Tetraspanin"/>
    <property type="match status" value="1"/>
</dbReference>
<evidence type="ECO:0000313" key="7">
    <source>
        <dbReference type="EMBL" id="CAE6443783.1"/>
    </source>
</evidence>
<reference evidence="7" key="1">
    <citation type="submission" date="2021-01" db="EMBL/GenBank/DDBJ databases">
        <authorList>
            <person name="Kaushik A."/>
        </authorList>
    </citation>
    <scope>NUCLEOTIDE SEQUENCE</scope>
    <source>
        <strain evidence="7">AG1-1A</strain>
    </source>
</reference>
<dbReference type="EMBL" id="CAJMWR010002357">
    <property type="protein sequence ID" value="CAE6443783.1"/>
    <property type="molecule type" value="Genomic_DNA"/>
</dbReference>